<dbReference type="PANTHER" id="PTHR43284:SF1">
    <property type="entry name" value="ASPARAGINE SYNTHETASE"/>
    <property type="match status" value="1"/>
</dbReference>
<dbReference type="SUPFAM" id="SSF56235">
    <property type="entry name" value="N-terminal nucleophile aminohydrolases (Ntn hydrolases)"/>
    <property type="match status" value="1"/>
</dbReference>
<dbReference type="InterPro" id="IPR033738">
    <property type="entry name" value="AsnB_N"/>
</dbReference>
<keyword evidence="8" id="KW-0061">Asparagine biosynthesis</keyword>
<feature type="non-terminal residue" evidence="11">
    <location>
        <position position="482"/>
    </location>
</feature>
<evidence type="ECO:0000256" key="3">
    <source>
        <dbReference type="ARBA" id="ARBA00012737"/>
    </source>
</evidence>
<comment type="caution">
    <text evidence="11">The sequence shown here is derived from an EMBL/GenBank/DDBJ whole genome shotgun (WGS) entry which is preliminary data.</text>
</comment>
<feature type="binding site" evidence="9">
    <location>
        <begin position="370"/>
        <end position="371"/>
    </location>
    <ligand>
        <name>ATP</name>
        <dbReference type="ChEBI" id="CHEBI:30616"/>
    </ligand>
</feature>
<dbReference type="PROSITE" id="PS51278">
    <property type="entry name" value="GATASE_TYPE_2"/>
    <property type="match status" value="1"/>
</dbReference>
<dbReference type="InterPro" id="IPR001962">
    <property type="entry name" value="Asn_synthase"/>
</dbReference>
<keyword evidence="6 8" id="KW-0315">Glutamine amidotransferase</keyword>
<evidence type="ECO:0000256" key="4">
    <source>
        <dbReference type="ARBA" id="ARBA00022741"/>
    </source>
</evidence>
<dbReference type="InterPro" id="IPR029055">
    <property type="entry name" value="Ntn_hydrolases_N"/>
</dbReference>
<evidence type="ECO:0000256" key="2">
    <source>
        <dbReference type="ARBA" id="ARBA00005752"/>
    </source>
</evidence>
<dbReference type="Gene3D" id="3.40.50.620">
    <property type="entry name" value="HUPs"/>
    <property type="match status" value="1"/>
</dbReference>
<sequence>MCGILGFTGSTDNPKLHAMLDSITHRGPDGETVYESKNFQLGMRRLSIIDLVTPDLYPVKNETETINCVLNGEIYNYQSLREELKTYGHEFKTNSDCEVIVHGYEEWGEKVVTHLRGMFGFALHDAEKDVLFVARDRLGIKPIYYATLAGRVIFASEIKALFAGWEIDRSPDDVTVLKFLLTRVHDDTKHTFFKEVKRLMPGHYMLLDNQGNYRIEKYWQPKTTSEFRSSKPDKYYANNFREKFLESMKLHLIADVPLGVTLSGGLDSSAVASLARKLINEGTDMHTEGNKLMTFSALHPGETIDESEYINEVVKFTDAEAHSIVPDVDTFWGEIDEWVYFQEEPTISTAPYAYYTVMREAHKYVKVLLSGQGGDELLAGYIPYFAGYISSARDAGAYWQILRESVRGFDLYAPFFKQKFDTLLNKSKQLSVRDLLNVPAEFDQEAKGRIEHKHLKNLNERLLFDVTEGSVPNLLRYEDKNS</sequence>
<keyword evidence="11" id="KW-0436">Ligase</keyword>
<evidence type="ECO:0000256" key="8">
    <source>
        <dbReference type="PIRSR" id="PIRSR001589-1"/>
    </source>
</evidence>
<evidence type="ECO:0000256" key="7">
    <source>
        <dbReference type="ARBA" id="ARBA00048741"/>
    </source>
</evidence>
<dbReference type="CDD" id="cd00712">
    <property type="entry name" value="AsnB"/>
    <property type="match status" value="1"/>
</dbReference>
<dbReference type="InterPro" id="IPR051786">
    <property type="entry name" value="ASN_synthetase/amidase"/>
</dbReference>
<keyword evidence="8" id="KW-0028">Amino-acid biosynthesis</keyword>
<dbReference type="Pfam" id="PF00733">
    <property type="entry name" value="Asn_synthase"/>
    <property type="match status" value="1"/>
</dbReference>
<dbReference type="Proteomes" id="UP000760819">
    <property type="component" value="Unassembled WGS sequence"/>
</dbReference>
<name>A0A955I636_9BACT</name>
<protein>
    <recommendedName>
        <fullName evidence="3">asparagine synthase (glutamine-hydrolyzing)</fullName>
        <ecNumber evidence="3">6.3.5.4</ecNumber>
    </recommendedName>
</protein>
<reference evidence="11" key="2">
    <citation type="journal article" date="2021" name="Microbiome">
        <title>Successional dynamics and alternative stable states in a saline activated sludge microbial community over 9 years.</title>
        <authorList>
            <person name="Wang Y."/>
            <person name="Ye J."/>
            <person name="Ju F."/>
            <person name="Liu L."/>
            <person name="Boyd J.A."/>
            <person name="Deng Y."/>
            <person name="Parks D.H."/>
            <person name="Jiang X."/>
            <person name="Yin X."/>
            <person name="Woodcroft B.J."/>
            <person name="Tyson G.W."/>
            <person name="Hugenholtz P."/>
            <person name="Polz M.F."/>
            <person name="Zhang T."/>
        </authorList>
    </citation>
    <scope>NUCLEOTIDE SEQUENCE</scope>
    <source>
        <strain evidence="11">HKST-UBA12</strain>
    </source>
</reference>
<dbReference type="SUPFAM" id="SSF52402">
    <property type="entry name" value="Adenine nucleotide alpha hydrolases-like"/>
    <property type="match status" value="1"/>
</dbReference>
<comment type="catalytic activity">
    <reaction evidence="7">
        <text>L-aspartate + L-glutamine + ATP + H2O = L-asparagine + L-glutamate + AMP + diphosphate + H(+)</text>
        <dbReference type="Rhea" id="RHEA:12228"/>
        <dbReference type="ChEBI" id="CHEBI:15377"/>
        <dbReference type="ChEBI" id="CHEBI:15378"/>
        <dbReference type="ChEBI" id="CHEBI:29985"/>
        <dbReference type="ChEBI" id="CHEBI:29991"/>
        <dbReference type="ChEBI" id="CHEBI:30616"/>
        <dbReference type="ChEBI" id="CHEBI:33019"/>
        <dbReference type="ChEBI" id="CHEBI:58048"/>
        <dbReference type="ChEBI" id="CHEBI:58359"/>
        <dbReference type="ChEBI" id="CHEBI:456215"/>
        <dbReference type="EC" id="6.3.5.4"/>
    </reaction>
</comment>
<dbReference type="GO" id="GO:0006529">
    <property type="term" value="P:asparagine biosynthetic process"/>
    <property type="evidence" value="ECO:0007669"/>
    <property type="project" value="UniProtKB-KW"/>
</dbReference>
<dbReference type="EMBL" id="JAGQLI010000129">
    <property type="protein sequence ID" value="MCA9379282.1"/>
    <property type="molecule type" value="Genomic_DNA"/>
</dbReference>
<evidence type="ECO:0000313" key="12">
    <source>
        <dbReference type="Proteomes" id="UP000760819"/>
    </source>
</evidence>
<dbReference type="GO" id="GO:0004066">
    <property type="term" value="F:asparagine synthase (glutamine-hydrolyzing) activity"/>
    <property type="evidence" value="ECO:0007669"/>
    <property type="project" value="UniProtKB-EC"/>
</dbReference>
<gene>
    <name evidence="11" type="primary">asnB</name>
    <name evidence="11" type="ORF">KC640_02540</name>
</gene>
<dbReference type="AlphaFoldDB" id="A0A955I636"/>
<dbReference type="CDD" id="cd01991">
    <property type="entry name" value="Asn_synthase_B_C"/>
    <property type="match status" value="1"/>
</dbReference>
<evidence type="ECO:0000256" key="6">
    <source>
        <dbReference type="ARBA" id="ARBA00022962"/>
    </source>
</evidence>
<keyword evidence="5 9" id="KW-0067">ATP-binding</keyword>
<dbReference type="InterPro" id="IPR017932">
    <property type="entry name" value="GATase_2_dom"/>
</dbReference>
<evidence type="ECO:0000256" key="9">
    <source>
        <dbReference type="PIRSR" id="PIRSR001589-2"/>
    </source>
</evidence>
<evidence type="ECO:0000256" key="5">
    <source>
        <dbReference type="ARBA" id="ARBA00022840"/>
    </source>
</evidence>
<dbReference type="PANTHER" id="PTHR43284">
    <property type="entry name" value="ASPARAGINE SYNTHETASE (GLUTAMINE-HYDROLYZING)"/>
    <property type="match status" value="1"/>
</dbReference>
<dbReference type="PIRSF" id="PIRSF001589">
    <property type="entry name" value="Asn_synthetase_glu-h"/>
    <property type="match status" value="1"/>
</dbReference>
<comment type="pathway">
    <text evidence="1">Amino-acid biosynthesis; L-asparagine biosynthesis; L-asparagine from L-aspartate (L-Gln route): step 1/1.</text>
</comment>
<evidence type="ECO:0000313" key="11">
    <source>
        <dbReference type="EMBL" id="MCA9379282.1"/>
    </source>
</evidence>
<reference evidence="11" key="1">
    <citation type="submission" date="2020-04" db="EMBL/GenBank/DDBJ databases">
        <authorList>
            <person name="Zhang T."/>
        </authorList>
    </citation>
    <scope>NUCLEOTIDE SEQUENCE</scope>
    <source>
        <strain evidence="11">HKST-UBA12</strain>
    </source>
</reference>
<dbReference type="NCBIfam" id="TIGR01536">
    <property type="entry name" value="asn_synth_AEB"/>
    <property type="match status" value="1"/>
</dbReference>
<organism evidence="11 12">
    <name type="scientific">Candidatus Dojkabacteria bacterium</name>
    <dbReference type="NCBI Taxonomy" id="2099670"/>
    <lineage>
        <taxon>Bacteria</taxon>
        <taxon>Candidatus Dojkabacteria</taxon>
    </lineage>
</organism>
<dbReference type="GO" id="GO:0005524">
    <property type="term" value="F:ATP binding"/>
    <property type="evidence" value="ECO:0007669"/>
    <property type="project" value="UniProtKB-KW"/>
</dbReference>
<dbReference type="EC" id="6.3.5.4" evidence="3"/>
<proteinExistence type="inferred from homology"/>
<feature type="domain" description="Glutamine amidotransferase type-2" evidence="10">
    <location>
        <begin position="2"/>
        <end position="210"/>
    </location>
</feature>
<comment type="similarity">
    <text evidence="2">Belongs to the asparagine synthetase family.</text>
</comment>
<evidence type="ECO:0000256" key="1">
    <source>
        <dbReference type="ARBA" id="ARBA00005187"/>
    </source>
</evidence>
<feature type="binding site" evidence="9">
    <location>
        <position position="96"/>
    </location>
    <ligand>
        <name>L-glutamine</name>
        <dbReference type="ChEBI" id="CHEBI:58359"/>
    </ligand>
</feature>
<dbReference type="InterPro" id="IPR006426">
    <property type="entry name" value="Asn_synth_AEB"/>
</dbReference>
<evidence type="ECO:0000259" key="10">
    <source>
        <dbReference type="PROSITE" id="PS51278"/>
    </source>
</evidence>
<dbReference type="InterPro" id="IPR014729">
    <property type="entry name" value="Rossmann-like_a/b/a_fold"/>
</dbReference>
<feature type="active site" description="For GATase activity" evidence="8">
    <location>
        <position position="2"/>
    </location>
</feature>
<dbReference type="Pfam" id="PF13537">
    <property type="entry name" value="GATase_7"/>
    <property type="match status" value="1"/>
</dbReference>
<keyword evidence="4 9" id="KW-0547">Nucleotide-binding</keyword>
<accession>A0A955I636</accession>
<dbReference type="Gene3D" id="3.60.20.10">
    <property type="entry name" value="Glutamine Phosphoribosylpyrophosphate, subunit 1, domain 1"/>
    <property type="match status" value="1"/>
</dbReference>